<proteinExistence type="predicted"/>
<dbReference type="AlphaFoldDB" id="A0A645I680"/>
<sequence length="117" mass="13422">MPAKLKRFVKNFVADDAVLLCCHSCRKIEHRGEVGKAQPRASSGKGFYHFVADGRVLMFFKHALEILPAVLFIRQINANPAVEPPRKRRVQNTDSPLPFLRVKVRCREHEYRPLGID</sequence>
<evidence type="ECO:0000313" key="1">
    <source>
        <dbReference type="EMBL" id="MPN46825.1"/>
    </source>
</evidence>
<organism evidence="1">
    <name type="scientific">bioreactor metagenome</name>
    <dbReference type="NCBI Taxonomy" id="1076179"/>
    <lineage>
        <taxon>unclassified sequences</taxon>
        <taxon>metagenomes</taxon>
        <taxon>ecological metagenomes</taxon>
    </lineage>
</organism>
<accession>A0A645I680</accession>
<name>A0A645I680_9ZZZZ</name>
<protein>
    <submittedName>
        <fullName evidence="1">Uncharacterized protein</fullName>
    </submittedName>
</protein>
<gene>
    <name evidence="1" type="ORF">SDC9_194424</name>
</gene>
<comment type="caution">
    <text evidence="1">The sequence shown here is derived from an EMBL/GenBank/DDBJ whole genome shotgun (WGS) entry which is preliminary data.</text>
</comment>
<reference evidence="1" key="1">
    <citation type="submission" date="2019-08" db="EMBL/GenBank/DDBJ databases">
        <authorList>
            <person name="Kucharzyk K."/>
            <person name="Murdoch R.W."/>
            <person name="Higgins S."/>
            <person name="Loffler F."/>
        </authorList>
    </citation>
    <scope>NUCLEOTIDE SEQUENCE</scope>
</reference>
<dbReference type="EMBL" id="VSSQ01107814">
    <property type="protein sequence ID" value="MPN46825.1"/>
    <property type="molecule type" value="Genomic_DNA"/>
</dbReference>